<feature type="transmembrane region" description="Helical" evidence="9">
    <location>
        <begin position="50"/>
        <end position="74"/>
    </location>
</feature>
<keyword evidence="3 9" id="KW-0812">Transmembrane</keyword>
<dbReference type="EC" id="1.3.1.94" evidence="2 9"/>
<evidence type="ECO:0000256" key="1">
    <source>
        <dbReference type="ARBA" id="ARBA00004127"/>
    </source>
</evidence>
<gene>
    <name evidence="11" type="ORF">AB6A40_011394</name>
</gene>
<evidence type="ECO:0000256" key="9">
    <source>
        <dbReference type="RuleBase" id="RU367081"/>
    </source>
</evidence>
<comment type="caution">
    <text evidence="11">The sequence shown here is derived from an EMBL/GenBank/DDBJ whole genome shotgun (WGS) entry which is preliminary data.</text>
</comment>
<proteinExistence type="inferred from homology"/>
<comment type="function">
    <text evidence="9">Plays a key role in early steps of protein N-linked glycosylation by being involved in the conversion of polyprenol into dolichol. Acts as a polyprenal reductase that mediates the reduction of polyprenal into dolichal in a NADP-dependent mechanism. Dolichols are required for the synthesis of dolichol-linked monosaccharides and the oligosaccharide precursor used for N-glycosylation.</text>
</comment>
<dbReference type="PANTHER" id="PTHR14624:SF0">
    <property type="entry name" value="POLYPRENOL REDUCTASE"/>
    <property type="match status" value="1"/>
</dbReference>
<organism evidence="11 12">
    <name type="scientific">Gnathostoma spinigerum</name>
    <dbReference type="NCBI Taxonomy" id="75299"/>
    <lineage>
        <taxon>Eukaryota</taxon>
        <taxon>Metazoa</taxon>
        <taxon>Ecdysozoa</taxon>
        <taxon>Nematoda</taxon>
        <taxon>Chromadorea</taxon>
        <taxon>Rhabditida</taxon>
        <taxon>Spirurina</taxon>
        <taxon>Gnathostomatomorpha</taxon>
        <taxon>Gnathostomatoidea</taxon>
        <taxon>Gnathostomatidae</taxon>
        <taxon>Gnathostoma</taxon>
    </lineage>
</organism>
<evidence type="ECO:0000256" key="4">
    <source>
        <dbReference type="ARBA" id="ARBA00022989"/>
    </source>
</evidence>
<dbReference type="InterPro" id="IPR039698">
    <property type="entry name" value="Dfg10/SRD5A3"/>
</dbReference>
<evidence type="ECO:0000313" key="12">
    <source>
        <dbReference type="Proteomes" id="UP001608902"/>
    </source>
</evidence>
<reference evidence="11 12" key="1">
    <citation type="submission" date="2024-08" db="EMBL/GenBank/DDBJ databases">
        <title>Gnathostoma spinigerum genome.</title>
        <authorList>
            <person name="Gonzalez-Bertolin B."/>
            <person name="Monzon S."/>
            <person name="Zaballos A."/>
            <person name="Jimenez P."/>
            <person name="Dekumyoy P."/>
            <person name="Varona S."/>
            <person name="Cuesta I."/>
            <person name="Sumanam S."/>
            <person name="Adisakwattana P."/>
            <person name="Gasser R.B."/>
            <person name="Hernandez-Gonzalez A."/>
            <person name="Young N.D."/>
            <person name="Perteguer M.J."/>
        </authorList>
    </citation>
    <scope>NUCLEOTIDE SEQUENCE [LARGE SCALE GENOMIC DNA]</scope>
    <source>
        <strain evidence="11">AL3</strain>
        <tissue evidence="11">Liver</tissue>
    </source>
</reference>
<keyword evidence="5 9" id="KW-0472">Membrane</keyword>
<feature type="domain" description="3-oxo-5-alpha-steroid 4-dehydrogenase C-terminal" evidence="10">
    <location>
        <begin position="27"/>
        <end position="108"/>
    </location>
</feature>
<comment type="pathway">
    <text evidence="9">Protein modification; protein glycosylation.</text>
</comment>
<evidence type="ECO:0000313" key="11">
    <source>
        <dbReference type="EMBL" id="MFH4984685.1"/>
    </source>
</evidence>
<dbReference type="GO" id="GO:0102389">
    <property type="term" value="F:polyprenol reductase activity"/>
    <property type="evidence" value="ECO:0007669"/>
    <property type="project" value="UniProtKB-UniRule"/>
</dbReference>
<comment type="similarity">
    <text evidence="6 9">Belongs to the steroid 5-alpha reductase family. Polyprenal reductase subfamily.</text>
</comment>
<accession>A0ABD6EYZ8</accession>
<dbReference type="PROSITE" id="PS50244">
    <property type="entry name" value="S5A_REDUCTASE"/>
    <property type="match status" value="1"/>
</dbReference>
<dbReference type="GO" id="GO:0005789">
    <property type="term" value="C:endoplasmic reticulum membrane"/>
    <property type="evidence" value="ECO:0007669"/>
    <property type="project" value="UniProtKB-SubCell"/>
</dbReference>
<evidence type="ECO:0000256" key="7">
    <source>
        <dbReference type="ARBA" id="ARBA00047186"/>
    </source>
</evidence>
<dbReference type="GO" id="GO:0006488">
    <property type="term" value="P:dolichol-linked oligosaccharide biosynthetic process"/>
    <property type="evidence" value="ECO:0007669"/>
    <property type="project" value="UniProtKB-UniRule"/>
</dbReference>
<keyword evidence="9" id="KW-0560">Oxidoreductase</keyword>
<keyword evidence="12" id="KW-1185">Reference proteome</keyword>
<dbReference type="GO" id="GO:0160198">
    <property type="term" value="F:polyprenal reductase activity"/>
    <property type="evidence" value="ECO:0007669"/>
    <property type="project" value="UniProtKB-EC"/>
</dbReference>
<evidence type="ECO:0000256" key="6">
    <source>
        <dbReference type="ARBA" id="ARBA00046320"/>
    </source>
</evidence>
<protein>
    <recommendedName>
        <fullName evidence="7 9">Polyprenal reductase</fullName>
        <ecNumber evidence="2 9">1.3.1.94</ecNumber>
    </recommendedName>
</protein>
<dbReference type="PANTHER" id="PTHR14624">
    <property type="entry name" value="DFG10 PROTEIN"/>
    <property type="match status" value="1"/>
</dbReference>
<dbReference type="EMBL" id="JBGFUD010020129">
    <property type="protein sequence ID" value="MFH4984685.1"/>
    <property type="molecule type" value="Genomic_DNA"/>
</dbReference>
<dbReference type="AlphaFoldDB" id="A0ABD6EYZ8"/>
<keyword evidence="9" id="KW-0521">NADP</keyword>
<comment type="catalytic activity">
    <reaction evidence="8 9">
        <text>a di-trans,poly-cis-dolichal + NADP(+) = a di-trans,poly-cis-polyprenal + NADPH + H(+)</text>
        <dbReference type="Rhea" id="RHEA:80727"/>
        <dbReference type="Rhea" id="RHEA-COMP:19536"/>
        <dbReference type="Rhea" id="RHEA-COMP:19537"/>
        <dbReference type="ChEBI" id="CHEBI:15378"/>
        <dbReference type="ChEBI" id="CHEBI:57783"/>
        <dbReference type="ChEBI" id="CHEBI:58349"/>
        <dbReference type="ChEBI" id="CHEBI:231623"/>
        <dbReference type="ChEBI" id="CHEBI:231637"/>
        <dbReference type="EC" id="1.3.1.94"/>
    </reaction>
    <physiologicalReaction direction="right-to-left" evidence="8 9">
        <dbReference type="Rhea" id="RHEA:80729"/>
    </physiologicalReaction>
</comment>
<dbReference type="Proteomes" id="UP001608902">
    <property type="component" value="Unassembled WGS sequence"/>
</dbReference>
<evidence type="ECO:0000256" key="8">
    <source>
        <dbReference type="ARBA" id="ARBA00049427"/>
    </source>
</evidence>
<keyword evidence="4 9" id="KW-1133">Transmembrane helix</keyword>
<evidence type="ECO:0000256" key="5">
    <source>
        <dbReference type="ARBA" id="ARBA00023136"/>
    </source>
</evidence>
<evidence type="ECO:0000259" key="10">
    <source>
        <dbReference type="Pfam" id="PF02544"/>
    </source>
</evidence>
<comment type="caution">
    <text evidence="9">Lacks conserved residue(s) required for the propagation of feature annotation.</text>
</comment>
<name>A0ABD6EYZ8_9BILA</name>
<dbReference type="GO" id="GO:0016095">
    <property type="term" value="P:polyprenol catabolic process"/>
    <property type="evidence" value="ECO:0007669"/>
    <property type="project" value="UniProtKB-UniRule"/>
</dbReference>
<evidence type="ECO:0000256" key="2">
    <source>
        <dbReference type="ARBA" id="ARBA00012522"/>
    </source>
</evidence>
<dbReference type="Pfam" id="PF02544">
    <property type="entry name" value="Steroid_dh"/>
    <property type="match status" value="1"/>
</dbReference>
<dbReference type="InterPro" id="IPR001104">
    <property type="entry name" value="3-oxo-5_a-steroid_4-DH_C"/>
</dbReference>
<evidence type="ECO:0000256" key="3">
    <source>
        <dbReference type="ARBA" id="ARBA00022692"/>
    </source>
</evidence>
<comment type="subcellular location">
    <subcellularLocation>
        <location evidence="1">Endomembrane system</location>
        <topology evidence="1">Multi-pass membrane protein</topology>
    </subcellularLocation>
    <subcellularLocation>
        <location evidence="9">Endoplasmic reticulum membrane</location>
    </subcellularLocation>
</comment>
<keyword evidence="9" id="KW-0256">Endoplasmic reticulum</keyword>
<sequence length="108" mass="12982">MVLQYEQYQCCRVLANIRTGSKGEVLNDRHAIPNGRLFNVLSCPHFSIEILIYLLITVYYYFSWPTLLCFLFVLTNQSYTAMMNHRWYLIKFKDQYPKKRKALIPFLF</sequence>